<evidence type="ECO:0000313" key="2">
    <source>
        <dbReference type="EMBL" id="PTW51922.1"/>
    </source>
</evidence>
<evidence type="ECO:0000313" key="3">
    <source>
        <dbReference type="Proteomes" id="UP000244037"/>
    </source>
</evidence>
<comment type="caution">
    <text evidence="2">The sequence shown here is derived from an EMBL/GenBank/DDBJ whole genome shotgun (WGS) entry which is preliminary data.</text>
</comment>
<feature type="region of interest" description="Disordered" evidence="1">
    <location>
        <begin position="20"/>
        <end position="48"/>
    </location>
</feature>
<evidence type="ECO:0000256" key="1">
    <source>
        <dbReference type="SAM" id="MobiDB-lite"/>
    </source>
</evidence>
<name>A0A8E2VP81_9RHOB</name>
<sequence>MLTADWKSLMEDGRKFEPGHLERLPFENGNFPPPDGLFDGLPEGMSQANLDAQPHADFILKGSYFIPNPMPCLDEKGISAAIDLRSDMMEDLGNDEATSEDAAALRAAPPRFVPTRDVSRAIELDELR</sequence>
<dbReference type="AlphaFoldDB" id="A0A8E2VP81"/>
<proteinExistence type="predicted"/>
<dbReference type="RefSeq" id="WP_108023082.1">
    <property type="nucleotide sequence ID" value="NZ_QAYC01000001.1"/>
</dbReference>
<protein>
    <submittedName>
        <fullName evidence="2">Uncharacterized protein</fullName>
    </submittedName>
</protein>
<dbReference type="Proteomes" id="UP000244037">
    <property type="component" value="Unassembled WGS sequence"/>
</dbReference>
<gene>
    <name evidence="2" type="ORF">C8N38_101226</name>
</gene>
<dbReference type="EMBL" id="QAYC01000001">
    <property type="protein sequence ID" value="PTW51922.1"/>
    <property type="molecule type" value="Genomic_DNA"/>
</dbReference>
<keyword evidence="3" id="KW-1185">Reference proteome</keyword>
<reference evidence="2 3" key="1">
    <citation type="submission" date="2018-04" db="EMBL/GenBank/DDBJ databases">
        <title>Genomic Encyclopedia of Archaeal and Bacterial Type Strains, Phase II (KMG-II): from individual species to whole genera.</title>
        <authorList>
            <person name="Goeker M."/>
        </authorList>
    </citation>
    <scope>NUCLEOTIDE SEQUENCE [LARGE SCALE GENOMIC DNA]</scope>
    <source>
        <strain evidence="2 3">DSM 19783</strain>
    </source>
</reference>
<accession>A0A8E2VP81</accession>
<organism evidence="2 3">
    <name type="scientific">Rhodovulum kholense</name>
    <dbReference type="NCBI Taxonomy" id="453584"/>
    <lineage>
        <taxon>Bacteria</taxon>
        <taxon>Pseudomonadati</taxon>
        <taxon>Pseudomonadota</taxon>
        <taxon>Alphaproteobacteria</taxon>
        <taxon>Rhodobacterales</taxon>
        <taxon>Paracoccaceae</taxon>
        <taxon>Rhodovulum</taxon>
    </lineage>
</organism>